<keyword evidence="3" id="KW-1185">Reference proteome</keyword>
<evidence type="ECO:0000313" key="2">
    <source>
        <dbReference type="EMBL" id="MEJ5946296.1"/>
    </source>
</evidence>
<sequence length="265" mass="27367">MRPGRNRQAGTSRARGSRVLLGAVTTALVLAVPQQAASAASPDPSGVEVDLGEAAWGVDLADGAALVDPAGGSAVLRTTDRPQPQVGTSVVDGTRGLRLGWVCRVSLWSCGRALVELDGSRALNPGAGDFRVSAEVALEPWQTSDGSNVLQKGWNQGGAGQYKLQVDGLAGRPSCVVVGTGETTSYRVKGSSSVADGEWHELACQRVGDELRLLVDGAVEGRTSLPPDLSVDNDSVVRVGAKGLGGYDVDQFYGRLGRVSVDMAG</sequence>
<dbReference type="RefSeq" id="WP_339575680.1">
    <property type="nucleotide sequence ID" value="NZ_JBBIAA010000019.1"/>
</dbReference>
<feature type="signal peptide" evidence="1">
    <location>
        <begin position="1"/>
        <end position="36"/>
    </location>
</feature>
<protein>
    <submittedName>
        <fullName evidence="2">LamG-like jellyroll fold domain-containing protein</fullName>
    </submittedName>
</protein>
<organism evidence="2 3">
    <name type="scientific">Pseudokineococcus basanitobsidens</name>
    <dbReference type="NCBI Taxonomy" id="1926649"/>
    <lineage>
        <taxon>Bacteria</taxon>
        <taxon>Bacillati</taxon>
        <taxon>Actinomycetota</taxon>
        <taxon>Actinomycetes</taxon>
        <taxon>Kineosporiales</taxon>
        <taxon>Kineosporiaceae</taxon>
        <taxon>Pseudokineococcus</taxon>
    </lineage>
</organism>
<evidence type="ECO:0000313" key="3">
    <source>
        <dbReference type="Proteomes" id="UP001387100"/>
    </source>
</evidence>
<dbReference type="SUPFAM" id="SSF49899">
    <property type="entry name" value="Concanavalin A-like lectins/glucanases"/>
    <property type="match status" value="1"/>
</dbReference>
<dbReference type="Gene3D" id="2.60.120.200">
    <property type="match status" value="1"/>
</dbReference>
<dbReference type="Proteomes" id="UP001387100">
    <property type="component" value="Unassembled WGS sequence"/>
</dbReference>
<dbReference type="Pfam" id="PF13385">
    <property type="entry name" value="Laminin_G_3"/>
    <property type="match status" value="1"/>
</dbReference>
<evidence type="ECO:0000256" key="1">
    <source>
        <dbReference type="SAM" id="SignalP"/>
    </source>
</evidence>
<dbReference type="InterPro" id="IPR013320">
    <property type="entry name" value="ConA-like_dom_sf"/>
</dbReference>
<name>A0ABU8RMM3_9ACTN</name>
<feature type="chain" id="PRO_5045452515" evidence="1">
    <location>
        <begin position="37"/>
        <end position="265"/>
    </location>
</feature>
<dbReference type="EMBL" id="JBBIAA010000019">
    <property type="protein sequence ID" value="MEJ5946296.1"/>
    <property type="molecule type" value="Genomic_DNA"/>
</dbReference>
<gene>
    <name evidence="2" type="ORF">WDZ17_13440</name>
</gene>
<keyword evidence="1" id="KW-0732">Signal</keyword>
<comment type="caution">
    <text evidence="2">The sequence shown here is derived from an EMBL/GenBank/DDBJ whole genome shotgun (WGS) entry which is preliminary data.</text>
</comment>
<accession>A0ABU8RMM3</accession>
<proteinExistence type="predicted"/>
<reference evidence="2 3" key="1">
    <citation type="journal article" date="2017" name="Int. J. Syst. Evol. Microbiol.">
        <title>Pseudokineococcus basanitobsidens sp. nov., isolated from volcanic rock.</title>
        <authorList>
            <person name="Lee D.W."/>
            <person name="Park M.Y."/>
            <person name="Kim J.J."/>
            <person name="Kim B.S."/>
        </authorList>
    </citation>
    <scope>NUCLEOTIDE SEQUENCE [LARGE SCALE GENOMIC DNA]</scope>
    <source>
        <strain evidence="2 3">DSM 103726</strain>
    </source>
</reference>